<feature type="signal peptide" evidence="1">
    <location>
        <begin position="1"/>
        <end position="28"/>
    </location>
</feature>
<dbReference type="KEGG" id="alkq:M9189_12005"/>
<evidence type="ECO:0000256" key="1">
    <source>
        <dbReference type="SAM" id="SignalP"/>
    </source>
</evidence>
<feature type="chain" id="PRO_5039915531" evidence="1">
    <location>
        <begin position="29"/>
        <end position="508"/>
    </location>
</feature>
<organism evidence="2 3">
    <name type="scientific">Xiashengella succiniciproducens</name>
    <dbReference type="NCBI Taxonomy" id="2949635"/>
    <lineage>
        <taxon>Bacteria</taxon>
        <taxon>Pseudomonadati</taxon>
        <taxon>Bacteroidota</taxon>
        <taxon>Bacteroidia</taxon>
        <taxon>Marinilabiliales</taxon>
        <taxon>Marinilabiliaceae</taxon>
        <taxon>Xiashengella</taxon>
    </lineage>
</organism>
<keyword evidence="3" id="KW-1185">Reference proteome</keyword>
<reference evidence="2" key="1">
    <citation type="submission" date="2022-05" db="EMBL/GenBank/DDBJ databases">
        <authorList>
            <person name="Sun X."/>
        </authorList>
    </citation>
    <scope>NUCLEOTIDE SEQUENCE</scope>
    <source>
        <strain evidence="2">Ai-910</strain>
    </source>
</reference>
<dbReference type="Proteomes" id="UP001056426">
    <property type="component" value="Chromosome"/>
</dbReference>
<dbReference type="EMBL" id="CP098400">
    <property type="protein sequence ID" value="URW79575.1"/>
    <property type="molecule type" value="Genomic_DNA"/>
</dbReference>
<proteinExistence type="predicted"/>
<keyword evidence="1" id="KW-0732">Signal</keyword>
<accession>A0A9J6ZPT5</accession>
<reference evidence="2" key="2">
    <citation type="submission" date="2022-06" db="EMBL/GenBank/DDBJ databases">
        <title>Xiashengella guii gen. nov. sp. nov., a bacterium isolated form anaerobic digestion tank.</title>
        <authorList>
            <person name="Huang H."/>
        </authorList>
    </citation>
    <scope>NUCLEOTIDE SEQUENCE</scope>
    <source>
        <strain evidence="2">Ai-910</strain>
    </source>
</reference>
<sequence length="508" mass="57983">MKFNYSNLCRLKIILVSAFLCVLMPSCENDETAIAENIGSISSNSNGYVVEDGYLSFTSQDAFNEYFMQVENALGNNGALKSSSSRIVDIEGFVPLVDMVGGQSSLKSGNSSEEEVFVEILNELIPVEPLHYLLDTISRVKVCDDIFQITPFGSFVYKKEFEEEFFNLIETLPDKLFDYSHQIDSVTYMFGNVKLIDTYKHIENQLFDENAMLSSILDEDNSDESSGTLKSASSKIDSKLTTLYGLENHKVNGGVFHDNNRSNYFDSNTRVRVRLYDYDFGVYKGAGFTCKFQKKKKQTVTVRKYGLFGPKREITLYTYWSSTINPEIAIGIDFFEGYTEFTDFGLSVDENGFPINYNHHKTFSKGIASLVKKGTNYLFEDVRGWADRGWLFETKLKFNIGSNDVNLLREAYDAGTDVIMSEVRSQVYNTVQTAAPTRYIKRDEKLYPNRRWVTYWGVNEYKNRGHIDVTLGLPSYGIPAPNKFHIKEVYIFGAAKYNGKWKGVRLYM</sequence>
<dbReference type="AlphaFoldDB" id="A0A9J6ZPT5"/>
<name>A0A9J6ZPT5_9BACT</name>
<gene>
    <name evidence="2" type="ORF">M9189_12005</name>
</gene>
<evidence type="ECO:0000313" key="3">
    <source>
        <dbReference type="Proteomes" id="UP001056426"/>
    </source>
</evidence>
<dbReference type="RefSeq" id="WP_250723548.1">
    <property type="nucleotide sequence ID" value="NZ_CP098400.1"/>
</dbReference>
<protein>
    <submittedName>
        <fullName evidence="2">Uncharacterized protein</fullName>
    </submittedName>
</protein>
<evidence type="ECO:0000313" key="2">
    <source>
        <dbReference type="EMBL" id="URW79575.1"/>
    </source>
</evidence>